<evidence type="ECO:0000313" key="2">
    <source>
        <dbReference type="EMBL" id="TXE88336.1"/>
    </source>
</evidence>
<dbReference type="SUPFAM" id="SSF53335">
    <property type="entry name" value="S-adenosyl-L-methionine-dependent methyltransferases"/>
    <property type="match status" value="1"/>
</dbReference>
<comment type="caution">
    <text evidence="2">The sequence shown here is derived from an EMBL/GenBank/DDBJ whole genome shotgun (WGS) entry which is preliminary data.</text>
</comment>
<dbReference type="Pfam" id="PF08484">
    <property type="entry name" value="Methyltransf_14"/>
    <property type="match status" value="1"/>
</dbReference>
<dbReference type="Pfam" id="PF13489">
    <property type="entry name" value="Methyltransf_23"/>
    <property type="match status" value="1"/>
</dbReference>
<dbReference type="AlphaFoldDB" id="A0A5C7DUD5"/>
<dbReference type="GO" id="GO:0008168">
    <property type="term" value="F:methyltransferase activity"/>
    <property type="evidence" value="ECO:0007669"/>
    <property type="project" value="UniProtKB-KW"/>
</dbReference>
<reference evidence="2 3" key="1">
    <citation type="submission" date="2019-07" db="EMBL/GenBank/DDBJ databases">
        <title>Rapid identification of Enteric Bacteria from Whole Genome Sequences (WGS) using Average Nucleotide Identity (ANI).</title>
        <authorList>
            <person name="Lane C."/>
        </authorList>
    </citation>
    <scope>NUCLEOTIDE SEQUENCE [LARGE SCALE GENOMIC DNA]</scope>
    <source>
        <strain evidence="2 3">2016D-0084</strain>
    </source>
</reference>
<name>A0A5C7DUD5_9BACT</name>
<feature type="domain" description="C-methyltransferase" evidence="1">
    <location>
        <begin position="286"/>
        <end position="372"/>
    </location>
</feature>
<dbReference type="InterPro" id="IPR013691">
    <property type="entry name" value="MeTrfase_14"/>
</dbReference>
<organism evidence="2 3">
    <name type="scientific">Campylobacter volucris</name>
    <dbReference type="NCBI Taxonomy" id="1031542"/>
    <lineage>
        <taxon>Bacteria</taxon>
        <taxon>Pseudomonadati</taxon>
        <taxon>Campylobacterota</taxon>
        <taxon>Epsilonproteobacteria</taxon>
        <taxon>Campylobacterales</taxon>
        <taxon>Campylobacteraceae</taxon>
        <taxon>Campylobacter</taxon>
    </lineage>
</organism>
<proteinExistence type="predicted"/>
<dbReference type="Proteomes" id="UP000321629">
    <property type="component" value="Unassembled WGS sequence"/>
</dbReference>
<gene>
    <name evidence="2" type="ORF">FPD38_03285</name>
</gene>
<accession>A0A5C7DUD5</accession>
<sequence>MNCPLCNNFHNENILFNSKCCVSSGKLNDISYEEALNINNMGGGRITDITLIQCKNCGYIYNKNFNFELIKKEYSSNNYFSRKIVSNSMSDIIKNLRDKILFFNKKNYLEIAPGSGDLAASLAINADTYYTIDPSIVSLEIKGIDNIFHIQNFFDYNLIKNKLKYDIDFIIFRHLLEHIDKPYIFLQDICKIANNDTIIYIEVPNLTEILKHNRFYEFFNDHCGYYQKNTLVNTMNIFGFTLFNEIYPFREQHMGLFFKKMKTFTKSKYPIQLYENFHFDFHINKLNEMLLNYKNIAIYGAGAHGNSLINFLSNTNKQKIQKCFDLDERKQGKFLQFSNAKIIQPCIENLKNIDCIIIAAPLYEQEIIKYLRNSGYNKDIIATETEIKILR</sequence>
<dbReference type="InterPro" id="IPR029063">
    <property type="entry name" value="SAM-dependent_MTases_sf"/>
</dbReference>
<keyword evidence="2" id="KW-0489">Methyltransferase</keyword>
<dbReference type="Gene3D" id="3.40.50.720">
    <property type="entry name" value="NAD(P)-binding Rossmann-like Domain"/>
    <property type="match status" value="1"/>
</dbReference>
<dbReference type="GO" id="GO:0032259">
    <property type="term" value="P:methylation"/>
    <property type="evidence" value="ECO:0007669"/>
    <property type="project" value="UniProtKB-KW"/>
</dbReference>
<dbReference type="InterPro" id="IPR036291">
    <property type="entry name" value="NAD(P)-bd_dom_sf"/>
</dbReference>
<dbReference type="SUPFAM" id="SSF51735">
    <property type="entry name" value="NAD(P)-binding Rossmann-fold domains"/>
    <property type="match status" value="1"/>
</dbReference>
<evidence type="ECO:0000259" key="1">
    <source>
        <dbReference type="Pfam" id="PF08484"/>
    </source>
</evidence>
<keyword evidence="2" id="KW-0808">Transferase</keyword>
<dbReference type="RefSeq" id="WP_147555364.1">
    <property type="nucleotide sequence ID" value="NZ_VOWJ01000021.1"/>
</dbReference>
<dbReference type="EMBL" id="VOWJ01000021">
    <property type="protein sequence ID" value="TXE88336.1"/>
    <property type="molecule type" value="Genomic_DNA"/>
</dbReference>
<dbReference type="Gene3D" id="3.40.50.150">
    <property type="entry name" value="Vaccinia Virus protein VP39"/>
    <property type="match status" value="1"/>
</dbReference>
<protein>
    <submittedName>
        <fullName evidence="2">Class I SAM-dependent methyltransferase</fullName>
    </submittedName>
</protein>
<evidence type="ECO:0000313" key="3">
    <source>
        <dbReference type="Proteomes" id="UP000321629"/>
    </source>
</evidence>